<protein>
    <submittedName>
        <fullName evidence="1">19254_t:CDS:1</fullName>
    </submittedName>
</protein>
<evidence type="ECO:0000313" key="2">
    <source>
        <dbReference type="Proteomes" id="UP000789405"/>
    </source>
</evidence>
<dbReference type="EMBL" id="CAJVPY010001101">
    <property type="protein sequence ID" value="CAG8507267.1"/>
    <property type="molecule type" value="Genomic_DNA"/>
</dbReference>
<evidence type="ECO:0000313" key="1">
    <source>
        <dbReference type="EMBL" id="CAG8507267.1"/>
    </source>
</evidence>
<dbReference type="Proteomes" id="UP000789405">
    <property type="component" value="Unassembled WGS sequence"/>
</dbReference>
<gene>
    <name evidence="1" type="ORF">DERYTH_LOCUS3202</name>
</gene>
<reference evidence="1" key="1">
    <citation type="submission" date="2021-06" db="EMBL/GenBank/DDBJ databases">
        <authorList>
            <person name="Kallberg Y."/>
            <person name="Tangrot J."/>
            <person name="Rosling A."/>
        </authorList>
    </citation>
    <scope>NUCLEOTIDE SEQUENCE</scope>
    <source>
        <strain evidence="1">MA453B</strain>
    </source>
</reference>
<organism evidence="1 2">
    <name type="scientific">Dentiscutata erythropus</name>
    <dbReference type="NCBI Taxonomy" id="1348616"/>
    <lineage>
        <taxon>Eukaryota</taxon>
        <taxon>Fungi</taxon>
        <taxon>Fungi incertae sedis</taxon>
        <taxon>Mucoromycota</taxon>
        <taxon>Glomeromycotina</taxon>
        <taxon>Glomeromycetes</taxon>
        <taxon>Diversisporales</taxon>
        <taxon>Gigasporaceae</taxon>
        <taxon>Dentiscutata</taxon>
    </lineage>
</organism>
<keyword evidence="2" id="KW-1185">Reference proteome</keyword>
<dbReference type="AlphaFoldDB" id="A0A9N8ZT90"/>
<proteinExistence type="predicted"/>
<name>A0A9N8ZT90_9GLOM</name>
<comment type="caution">
    <text evidence="1">The sequence shown here is derived from an EMBL/GenBank/DDBJ whole genome shotgun (WGS) entry which is preliminary data.</text>
</comment>
<sequence>MPYNKHLHLILLLELSIQQQFKTDFLAFPVFVDNFVLQKLLELKLG</sequence>
<accession>A0A9N8ZT90</accession>